<dbReference type="PANTHER" id="PTHR47926">
    <property type="entry name" value="PENTATRICOPEPTIDE REPEAT-CONTAINING PROTEIN"/>
    <property type="match status" value="1"/>
</dbReference>
<evidence type="ECO:0000313" key="4">
    <source>
        <dbReference type="Proteomes" id="UP000233551"/>
    </source>
</evidence>
<dbReference type="Proteomes" id="UP000233551">
    <property type="component" value="Unassembled WGS sequence"/>
</dbReference>
<dbReference type="InterPro" id="IPR046848">
    <property type="entry name" value="E_motif"/>
</dbReference>
<dbReference type="InterPro" id="IPR002885">
    <property type="entry name" value="PPR_rpt"/>
</dbReference>
<dbReference type="PROSITE" id="PS51257">
    <property type="entry name" value="PROKAR_LIPOPROTEIN"/>
    <property type="match status" value="1"/>
</dbReference>
<evidence type="ECO:0000313" key="3">
    <source>
        <dbReference type="EMBL" id="PKI42510.1"/>
    </source>
</evidence>
<protein>
    <recommendedName>
        <fullName evidence="5">Pentatricopeptide repeat-containing protein</fullName>
    </recommendedName>
</protein>
<reference evidence="3 4" key="1">
    <citation type="submission" date="2017-11" db="EMBL/GenBank/DDBJ databases">
        <title>De-novo sequencing of pomegranate (Punica granatum L.) genome.</title>
        <authorList>
            <person name="Akparov Z."/>
            <person name="Amiraslanov A."/>
            <person name="Hajiyeva S."/>
            <person name="Abbasov M."/>
            <person name="Kaur K."/>
            <person name="Hamwieh A."/>
            <person name="Solovyev V."/>
            <person name="Salamov A."/>
            <person name="Braich B."/>
            <person name="Kosarev P."/>
            <person name="Mahmoud A."/>
            <person name="Hajiyev E."/>
            <person name="Babayeva S."/>
            <person name="Izzatullayeva V."/>
            <person name="Mammadov A."/>
            <person name="Mammadov A."/>
            <person name="Sharifova S."/>
            <person name="Ojaghi J."/>
            <person name="Eynullazada K."/>
            <person name="Bayramov B."/>
            <person name="Abdulazimova A."/>
            <person name="Shahmuradov I."/>
        </authorList>
    </citation>
    <scope>NUCLEOTIDE SEQUENCE [LARGE SCALE GENOMIC DNA]</scope>
    <source>
        <strain evidence="4">cv. AG2017</strain>
        <tissue evidence="3">Leaf</tissue>
    </source>
</reference>
<feature type="repeat" description="PPR" evidence="2">
    <location>
        <begin position="5"/>
        <end position="39"/>
    </location>
</feature>
<dbReference type="PANTHER" id="PTHR47926:SF347">
    <property type="entry name" value="PENTATRICOPEPTIDE REPEAT-CONTAINING PROTEIN"/>
    <property type="match status" value="1"/>
</dbReference>
<keyword evidence="1" id="KW-0677">Repeat</keyword>
<dbReference type="GO" id="GO:0003723">
    <property type="term" value="F:RNA binding"/>
    <property type="evidence" value="ECO:0007669"/>
    <property type="project" value="InterPro"/>
</dbReference>
<dbReference type="NCBIfam" id="TIGR00756">
    <property type="entry name" value="PPR"/>
    <property type="match status" value="1"/>
</dbReference>
<evidence type="ECO:0008006" key="5">
    <source>
        <dbReference type="Google" id="ProtNLM"/>
    </source>
</evidence>
<dbReference type="Pfam" id="PF01535">
    <property type="entry name" value="PPR"/>
    <property type="match status" value="1"/>
</dbReference>
<dbReference type="STRING" id="22663.A0A2I0IFM8"/>
<accession>A0A2I0IFM8</accession>
<dbReference type="InterPro" id="IPR011990">
    <property type="entry name" value="TPR-like_helical_dom_sf"/>
</dbReference>
<dbReference type="Pfam" id="PF20431">
    <property type="entry name" value="E_motif"/>
    <property type="match status" value="1"/>
</dbReference>
<dbReference type="GO" id="GO:0009451">
    <property type="term" value="P:RNA modification"/>
    <property type="evidence" value="ECO:0007669"/>
    <property type="project" value="InterPro"/>
</dbReference>
<dbReference type="EMBL" id="PGOL01003151">
    <property type="protein sequence ID" value="PKI42510.1"/>
    <property type="molecule type" value="Genomic_DNA"/>
</dbReference>
<dbReference type="Pfam" id="PF13041">
    <property type="entry name" value="PPR_2"/>
    <property type="match status" value="1"/>
</dbReference>
<organism evidence="3 4">
    <name type="scientific">Punica granatum</name>
    <name type="common">Pomegranate</name>
    <dbReference type="NCBI Taxonomy" id="22663"/>
    <lineage>
        <taxon>Eukaryota</taxon>
        <taxon>Viridiplantae</taxon>
        <taxon>Streptophyta</taxon>
        <taxon>Embryophyta</taxon>
        <taxon>Tracheophyta</taxon>
        <taxon>Spermatophyta</taxon>
        <taxon>Magnoliopsida</taxon>
        <taxon>eudicotyledons</taxon>
        <taxon>Gunneridae</taxon>
        <taxon>Pentapetalae</taxon>
        <taxon>rosids</taxon>
        <taxon>malvids</taxon>
        <taxon>Myrtales</taxon>
        <taxon>Lythraceae</taxon>
        <taxon>Punica</taxon>
    </lineage>
</organism>
<dbReference type="Gene3D" id="1.25.40.10">
    <property type="entry name" value="Tetratricopeptide repeat domain"/>
    <property type="match status" value="2"/>
</dbReference>
<evidence type="ECO:0000256" key="2">
    <source>
        <dbReference type="PROSITE-ProRule" id="PRU00708"/>
    </source>
</evidence>
<gene>
    <name evidence="3" type="ORF">CRG98_037099</name>
</gene>
<dbReference type="InterPro" id="IPR046960">
    <property type="entry name" value="PPR_At4g14850-like_plant"/>
</dbReference>
<comment type="caution">
    <text evidence="3">The sequence shown here is derived from an EMBL/GenBank/DDBJ whole genome shotgun (WGS) entry which is preliminary data.</text>
</comment>
<keyword evidence="4" id="KW-1185">Reference proteome</keyword>
<proteinExistence type="predicted"/>
<evidence type="ECO:0000256" key="1">
    <source>
        <dbReference type="ARBA" id="ARBA00022737"/>
    </source>
</evidence>
<dbReference type="PROSITE" id="PS51375">
    <property type="entry name" value="PPR"/>
    <property type="match status" value="1"/>
</dbReference>
<sequence length="228" mass="24843">MPERDVFSWTTIIGGYAILGCHEEAIKLFQEMLRVGPEPNEATIVNVLSACSSNGALASGEWVYTYLSSRPDFPLDGPVGNAQINMFVKCGDVDKAIHVYNKLESKDIITWSTITTGLLEKAEAFIRAMPVEADGSVWGALLNACKIHGNEIMFERVRKRLVGSRSVSVGTLALLSNAYAGCERWEDANRVRDEMRLGGLKKMAGSSWVEVSPVINGDEVELTSASLG</sequence>
<dbReference type="AlphaFoldDB" id="A0A2I0IFM8"/>
<name>A0A2I0IFM8_PUNGR</name>